<dbReference type="InterPro" id="IPR036196">
    <property type="entry name" value="Ptyr_pPase_sf"/>
</dbReference>
<sequence length="172" mass="18289">MHVLFVCTGNICRSPLAERLAVAYATRLAIPHFSASSAGVRAVVGHPIHPDAAVVIQHLGGDSSDFSARLLKAKIACEADLILTMTKAHREAVLELVPRQLHKTFTLSSAARLVSDLGARTVDDLAALHPQLAANPGLDIPDPMGKSADFHARVGSQIASFLPPILKLWQPA</sequence>
<dbReference type="Gene3D" id="3.40.50.2300">
    <property type="match status" value="1"/>
</dbReference>
<evidence type="ECO:0000313" key="7">
    <source>
        <dbReference type="Proteomes" id="UP000192772"/>
    </source>
</evidence>
<dbReference type="PANTHER" id="PTHR11717">
    <property type="entry name" value="LOW MOLECULAR WEIGHT PROTEIN TYROSINE PHOSPHATASE"/>
    <property type="match status" value="1"/>
</dbReference>
<protein>
    <submittedName>
        <fullName evidence="6">Low molecular weight phosphatase family protein</fullName>
    </submittedName>
</protein>
<dbReference type="AlphaFoldDB" id="A0A1X0D8M7"/>
<keyword evidence="3" id="KW-0904">Protein phosphatase</keyword>
<dbReference type="PANTHER" id="PTHR11717:SF31">
    <property type="entry name" value="LOW MOLECULAR WEIGHT PROTEIN-TYROSINE-PHOSPHATASE ETP-RELATED"/>
    <property type="match status" value="1"/>
</dbReference>
<feature type="active site" description="Nucleophile" evidence="4">
    <location>
        <position position="13"/>
    </location>
</feature>
<dbReference type="EMBL" id="MVHP01000002">
    <property type="protein sequence ID" value="ORA68764.1"/>
    <property type="molecule type" value="Genomic_DNA"/>
</dbReference>
<proteinExistence type="inferred from homology"/>
<dbReference type="SMART" id="SM00226">
    <property type="entry name" value="LMWPc"/>
    <property type="match status" value="1"/>
</dbReference>
<name>A0A1X0D8M7_9MYCO</name>
<feature type="domain" description="Phosphotyrosine protein phosphatase I" evidence="5">
    <location>
        <begin position="1"/>
        <end position="168"/>
    </location>
</feature>
<evidence type="ECO:0000256" key="4">
    <source>
        <dbReference type="PIRSR" id="PIRSR617867-1"/>
    </source>
</evidence>
<dbReference type="STRING" id="81858.BST23_02770"/>
<accession>A0A1X0D8M7</accession>
<evidence type="ECO:0000256" key="2">
    <source>
        <dbReference type="ARBA" id="ARBA00022801"/>
    </source>
</evidence>
<dbReference type="InterPro" id="IPR017867">
    <property type="entry name" value="Tyr_phospatase_low_mol_wt"/>
</dbReference>
<dbReference type="Pfam" id="PF01451">
    <property type="entry name" value="LMWPc"/>
    <property type="match status" value="1"/>
</dbReference>
<dbReference type="GO" id="GO:0004725">
    <property type="term" value="F:protein tyrosine phosphatase activity"/>
    <property type="evidence" value="ECO:0007669"/>
    <property type="project" value="InterPro"/>
</dbReference>
<dbReference type="PRINTS" id="PR00719">
    <property type="entry name" value="LMWPTPASE"/>
</dbReference>
<gene>
    <name evidence="6" type="ORF">BST23_02770</name>
</gene>
<dbReference type="Proteomes" id="UP000192772">
    <property type="component" value="Unassembled WGS sequence"/>
</dbReference>
<evidence type="ECO:0000256" key="3">
    <source>
        <dbReference type="ARBA" id="ARBA00022912"/>
    </source>
</evidence>
<dbReference type="OrthoDB" id="9784339at2"/>
<evidence type="ECO:0000256" key="1">
    <source>
        <dbReference type="ARBA" id="ARBA00011063"/>
    </source>
</evidence>
<evidence type="ECO:0000259" key="5">
    <source>
        <dbReference type="SMART" id="SM00226"/>
    </source>
</evidence>
<dbReference type="InterPro" id="IPR050438">
    <property type="entry name" value="LMW_PTPase"/>
</dbReference>
<feature type="active site" description="Nucleophile" evidence="4">
    <location>
        <position position="7"/>
    </location>
</feature>
<dbReference type="InterPro" id="IPR023485">
    <property type="entry name" value="Ptyr_pPase"/>
</dbReference>
<dbReference type="SUPFAM" id="SSF52788">
    <property type="entry name" value="Phosphotyrosine protein phosphatases I"/>
    <property type="match status" value="1"/>
</dbReference>
<organism evidence="6 7">
    <name type="scientific">Mycolicibacterium elephantis</name>
    <dbReference type="NCBI Taxonomy" id="81858"/>
    <lineage>
        <taxon>Bacteria</taxon>
        <taxon>Bacillati</taxon>
        <taxon>Actinomycetota</taxon>
        <taxon>Actinomycetes</taxon>
        <taxon>Mycobacteriales</taxon>
        <taxon>Mycobacteriaceae</taxon>
        <taxon>Mycolicibacterium</taxon>
    </lineage>
</organism>
<dbReference type="RefSeq" id="WP_083042361.1">
    <property type="nucleotide sequence ID" value="NZ_MVHP01000002.1"/>
</dbReference>
<evidence type="ECO:0000313" key="6">
    <source>
        <dbReference type="EMBL" id="ORA68764.1"/>
    </source>
</evidence>
<reference evidence="6 7" key="1">
    <citation type="submission" date="2017-02" db="EMBL/GenBank/DDBJ databases">
        <title>The new phylogeny of genus Mycobacterium.</title>
        <authorList>
            <person name="Tortoli E."/>
            <person name="Trovato A."/>
            <person name="Cirillo D.M."/>
        </authorList>
    </citation>
    <scope>NUCLEOTIDE SEQUENCE [LARGE SCALE GENOMIC DNA]</scope>
    <source>
        <strain evidence="6 7">FI-09383</strain>
    </source>
</reference>
<comment type="similarity">
    <text evidence="1">Belongs to the low molecular weight phosphotyrosine protein phosphatase family.</text>
</comment>
<comment type="caution">
    <text evidence="6">The sequence shown here is derived from an EMBL/GenBank/DDBJ whole genome shotgun (WGS) entry which is preliminary data.</text>
</comment>
<keyword evidence="2" id="KW-0378">Hydrolase</keyword>